<dbReference type="SUPFAM" id="SSF57850">
    <property type="entry name" value="RING/U-box"/>
    <property type="match status" value="3"/>
</dbReference>
<dbReference type="CDD" id="cd20335">
    <property type="entry name" value="BRcat_RBR"/>
    <property type="match status" value="1"/>
</dbReference>
<dbReference type="Gene3D" id="3.30.40.10">
    <property type="entry name" value="Zinc/RING finger domain, C3HC4 (zinc finger)"/>
    <property type="match status" value="1"/>
</dbReference>
<dbReference type="Gene3D" id="1.20.120.1750">
    <property type="match status" value="1"/>
</dbReference>
<comment type="pathway">
    <text evidence="1">Protein modification; protein ubiquitination.</text>
</comment>
<dbReference type="PROSITE" id="PS51873">
    <property type="entry name" value="TRIAD"/>
    <property type="match status" value="1"/>
</dbReference>
<keyword evidence="5" id="KW-0863">Zinc-finger</keyword>
<reference evidence="9" key="1">
    <citation type="journal article" date="2021" name="J Fungi (Basel)">
        <title>Virulence traits and population genomics of the black yeast Aureobasidium melanogenum.</title>
        <authorList>
            <person name="Cernosa A."/>
            <person name="Sun X."/>
            <person name="Gostincar C."/>
            <person name="Fang C."/>
            <person name="Gunde-Cimerman N."/>
            <person name="Song Z."/>
        </authorList>
    </citation>
    <scope>NUCLEOTIDE SEQUENCE</scope>
    <source>
        <strain evidence="9">EXF-9911</strain>
    </source>
</reference>
<keyword evidence="4" id="KW-0677">Repeat</keyword>
<protein>
    <recommendedName>
        <fullName evidence="8">RING-type domain-containing protein</fullName>
    </recommendedName>
</protein>
<dbReference type="SMART" id="SM00647">
    <property type="entry name" value="IBR"/>
    <property type="match status" value="2"/>
</dbReference>
<name>A0A9P8E435_AURME</name>
<evidence type="ECO:0000256" key="7">
    <source>
        <dbReference type="ARBA" id="ARBA00022833"/>
    </source>
</evidence>
<sequence length="308" mass="35374">MSRKQLDTDWLLKSVSNRHPHSHAPHRRAVAVPVEDTHERRTCLVCDESKLLIRFPIPFQLPPHDHGHDICRECFANHLEVEVDNKMWDQISCPQCPVILQREDINILATPETWSKYEHFASRAALSKNPNYRDCFSATCNSGQIHEAGLVFSCQTCGHRHCTVCEVNWHENETCEEYQTRSTAQKQQEADSEAEIQAISKSCPSCNTRIEKGDGCDHMSCSRCHYQFCWECLADFIPIARHGLHRHEASCHNYRPEGHFGTEEDDGQMPWAQLPDGEERLLAALAGWMEVMQRAEEWAAEQLRDGRG</sequence>
<dbReference type="PANTHER" id="PTHR22770">
    <property type="entry name" value="UBIQUITIN CONJUGATING ENZYME 7 INTERACTING PROTEIN-RELATED"/>
    <property type="match status" value="1"/>
</dbReference>
<dbReference type="GO" id="GO:0008270">
    <property type="term" value="F:zinc ion binding"/>
    <property type="evidence" value="ECO:0007669"/>
    <property type="project" value="UniProtKB-KW"/>
</dbReference>
<feature type="domain" description="RING-type" evidence="8">
    <location>
        <begin position="39"/>
        <end position="255"/>
    </location>
</feature>
<dbReference type="InterPro" id="IPR044066">
    <property type="entry name" value="TRIAD_supradom"/>
</dbReference>
<dbReference type="GO" id="GO:0043161">
    <property type="term" value="P:proteasome-mediated ubiquitin-dependent protein catabolic process"/>
    <property type="evidence" value="ECO:0007669"/>
    <property type="project" value="TreeGrafter"/>
</dbReference>
<keyword evidence="2" id="KW-0808">Transferase</keyword>
<keyword evidence="3" id="KW-0479">Metal-binding</keyword>
<evidence type="ECO:0000256" key="4">
    <source>
        <dbReference type="ARBA" id="ARBA00022737"/>
    </source>
</evidence>
<dbReference type="Pfam" id="PF01485">
    <property type="entry name" value="IBR"/>
    <property type="match status" value="1"/>
</dbReference>
<keyword evidence="6" id="KW-0833">Ubl conjugation pathway</keyword>
<dbReference type="InterPro" id="IPR051628">
    <property type="entry name" value="LUBAC_E3_Ligases"/>
</dbReference>
<dbReference type="GO" id="GO:0097039">
    <property type="term" value="P:protein linear polyubiquitination"/>
    <property type="evidence" value="ECO:0007669"/>
    <property type="project" value="TreeGrafter"/>
</dbReference>
<evidence type="ECO:0000256" key="1">
    <source>
        <dbReference type="ARBA" id="ARBA00004906"/>
    </source>
</evidence>
<dbReference type="GO" id="GO:0000151">
    <property type="term" value="C:ubiquitin ligase complex"/>
    <property type="evidence" value="ECO:0007669"/>
    <property type="project" value="TreeGrafter"/>
</dbReference>
<reference evidence="9" key="2">
    <citation type="submission" date="2021-08" db="EMBL/GenBank/DDBJ databases">
        <authorList>
            <person name="Gostincar C."/>
            <person name="Sun X."/>
            <person name="Song Z."/>
            <person name="Gunde-Cimerman N."/>
        </authorList>
    </citation>
    <scope>NUCLEOTIDE SEQUENCE</scope>
    <source>
        <strain evidence="9">EXF-9911</strain>
    </source>
</reference>
<evidence type="ECO:0000256" key="3">
    <source>
        <dbReference type="ARBA" id="ARBA00022723"/>
    </source>
</evidence>
<dbReference type="GO" id="GO:0043130">
    <property type="term" value="F:ubiquitin binding"/>
    <property type="evidence" value="ECO:0007669"/>
    <property type="project" value="TreeGrafter"/>
</dbReference>
<dbReference type="Pfam" id="PF22191">
    <property type="entry name" value="IBR_1"/>
    <property type="match status" value="1"/>
</dbReference>
<dbReference type="InterPro" id="IPR013083">
    <property type="entry name" value="Znf_RING/FYVE/PHD"/>
</dbReference>
<evidence type="ECO:0000256" key="2">
    <source>
        <dbReference type="ARBA" id="ARBA00022679"/>
    </source>
</evidence>
<evidence type="ECO:0000256" key="6">
    <source>
        <dbReference type="ARBA" id="ARBA00022786"/>
    </source>
</evidence>
<evidence type="ECO:0000313" key="9">
    <source>
        <dbReference type="EMBL" id="KAG9678866.1"/>
    </source>
</evidence>
<comment type="caution">
    <text evidence="9">The sequence shown here is derived from an EMBL/GenBank/DDBJ whole genome shotgun (WGS) entry which is preliminary data.</text>
</comment>
<gene>
    <name evidence="9" type="ORF">KCU76_g15488</name>
</gene>
<proteinExistence type="predicted"/>
<organism evidence="9 10">
    <name type="scientific">Aureobasidium melanogenum</name>
    <name type="common">Aureobasidium pullulans var. melanogenum</name>
    <dbReference type="NCBI Taxonomy" id="46634"/>
    <lineage>
        <taxon>Eukaryota</taxon>
        <taxon>Fungi</taxon>
        <taxon>Dikarya</taxon>
        <taxon>Ascomycota</taxon>
        <taxon>Pezizomycotina</taxon>
        <taxon>Dothideomycetes</taxon>
        <taxon>Dothideomycetidae</taxon>
        <taxon>Dothideales</taxon>
        <taxon>Saccotheciaceae</taxon>
        <taxon>Aureobasidium</taxon>
    </lineage>
</organism>
<dbReference type="PANTHER" id="PTHR22770:SF13">
    <property type="entry name" value="RING-TYPE DOMAIN-CONTAINING PROTEIN"/>
    <property type="match status" value="1"/>
</dbReference>
<dbReference type="AlphaFoldDB" id="A0A9P8E435"/>
<dbReference type="InterPro" id="IPR002867">
    <property type="entry name" value="IBR_dom"/>
</dbReference>
<evidence type="ECO:0000313" key="10">
    <source>
        <dbReference type="Proteomes" id="UP000779574"/>
    </source>
</evidence>
<feature type="non-terminal residue" evidence="9">
    <location>
        <position position="308"/>
    </location>
</feature>
<evidence type="ECO:0000256" key="5">
    <source>
        <dbReference type="ARBA" id="ARBA00022771"/>
    </source>
</evidence>
<keyword evidence="7" id="KW-0862">Zinc</keyword>
<dbReference type="EMBL" id="JAHFXF010001019">
    <property type="protein sequence ID" value="KAG9678866.1"/>
    <property type="molecule type" value="Genomic_DNA"/>
</dbReference>
<dbReference type="GO" id="GO:0004842">
    <property type="term" value="F:ubiquitin-protein transferase activity"/>
    <property type="evidence" value="ECO:0007669"/>
    <property type="project" value="TreeGrafter"/>
</dbReference>
<accession>A0A9P8E435</accession>
<dbReference type="Proteomes" id="UP000779574">
    <property type="component" value="Unassembled WGS sequence"/>
</dbReference>
<evidence type="ECO:0000259" key="8">
    <source>
        <dbReference type="PROSITE" id="PS51873"/>
    </source>
</evidence>